<evidence type="ECO:0000256" key="7">
    <source>
        <dbReference type="HAMAP-Rule" id="MF_00108"/>
    </source>
</evidence>
<organism evidence="8 9">
    <name type="scientific">Carnobacterium divergens</name>
    <name type="common">Lactobacillus divergens</name>
    <dbReference type="NCBI Taxonomy" id="2748"/>
    <lineage>
        <taxon>Bacteria</taxon>
        <taxon>Bacillati</taxon>
        <taxon>Bacillota</taxon>
        <taxon>Bacilli</taxon>
        <taxon>Lactobacillales</taxon>
        <taxon>Carnobacteriaceae</taxon>
        <taxon>Carnobacterium</taxon>
    </lineage>
</organism>
<evidence type="ECO:0000313" key="9">
    <source>
        <dbReference type="Proteomes" id="UP000297938"/>
    </source>
</evidence>
<keyword evidence="6 7" id="KW-0414">Isoprene biosynthesis</keyword>
<dbReference type="InterPro" id="IPR018294">
    <property type="entry name" value="ISPD_synthase_CS"/>
</dbReference>
<keyword evidence="5 7" id="KW-0548">Nucleotidyltransferase</keyword>
<dbReference type="Pfam" id="PF01128">
    <property type="entry name" value="IspD"/>
    <property type="match status" value="1"/>
</dbReference>
<dbReference type="EMBL" id="NRPP01000007">
    <property type="protein sequence ID" value="TFJ28586.1"/>
    <property type="molecule type" value="Genomic_DNA"/>
</dbReference>
<dbReference type="RefSeq" id="WP_074402137.1">
    <property type="nucleotide sequence ID" value="NZ_FLLU01000020.1"/>
</dbReference>
<name>A0A7Z8CZU1_CARDV</name>
<keyword evidence="4 7" id="KW-0808">Transferase</keyword>
<dbReference type="FunFam" id="3.90.550.10:FF:000003">
    <property type="entry name" value="2-C-methyl-D-erythritol 4-phosphate cytidylyltransferase"/>
    <property type="match status" value="1"/>
</dbReference>
<dbReference type="AlphaFoldDB" id="A0A7Z8CZU1"/>
<dbReference type="NCBIfam" id="TIGR00453">
    <property type="entry name" value="ispD"/>
    <property type="match status" value="1"/>
</dbReference>
<comment type="catalytic activity">
    <reaction evidence="1 7">
        <text>2-C-methyl-D-erythritol 4-phosphate + CTP + H(+) = 4-CDP-2-C-methyl-D-erythritol + diphosphate</text>
        <dbReference type="Rhea" id="RHEA:13429"/>
        <dbReference type="ChEBI" id="CHEBI:15378"/>
        <dbReference type="ChEBI" id="CHEBI:33019"/>
        <dbReference type="ChEBI" id="CHEBI:37563"/>
        <dbReference type="ChEBI" id="CHEBI:57823"/>
        <dbReference type="ChEBI" id="CHEBI:58262"/>
        <dbReference type="EC" id="2.7.7.60"/>
    </reaction>
</comment>
<comment type="caution">
    <text evidence="8">The sequence shown here is derived from an EMBL/GenBank/DDBJ whole genome shotgun (WGS) entry which is preliminary data.</text>
</comment>
<dbReference type="SUPFAM" id="SSF53448">
    <property type="entry name" value="Nucleotide-diphospho-sugar transferases"/>
    <property type="match status" value="1"/>
</dbReference>
<dbReference type="EC" id="2.7.7.60" evidence="7"/>
<protein>
    <recommendedName>
        <fullName evidence="7">2-C-methyl-D-erythritol 4-phosphate cytidylyltransferase</fullName>
        <ecNumber evidence="7">2.7.7.60</ecNumber>
    </recommendedName>
    <alternativeName>
        <fullName evidence="7">4-diphosphocytidyl-2C-methyl-D-erythritol synthase</fullName>
    </alternativeName>
    <alternativeName>
        <fullName evidence="7">MEP cytidylyltransferase</fullName>
        <shortName evidence="7">MCT</shortName>
    </alternativeName>
</protein>
<dbReference type="InterPro" id="IPR001228">
    <property type="entry name" value="IspD"/>
</dbReference>
<sequence>MDYELVLLAAGQSRRMAASTNKILLRLLDRPVIEYSLATFLQDKNCTHIVLVVEKSEQQLLETFIEESGFSQTTPITIVVGGKERQDSVYNGLEALKGKAGFVLIHDGARPLIESKRIHHLVSKTVTTGAAIIAVPVKDTIKCVQHQFVEKTIPREALWQVQTPQGFSIETIKKAHQQAKIEGFHGTDDASLVEHYGGKVAVVTGSYENIKLTTPEDMVIGEVILLKRSKNKDGR</sequence>
<dbReference type="GO" id="GO:0050518">
    <property type="term" value="F:2-C-methyl-D-erythritol 4-phosphate cytidylyltransferase activity"/>
    <property type="evidence" value="ECO:0007669"/>
    <property type="project" value="UniProtKB-UniRule"/>
</dbReference>
<comment type="function">
    <text evidence="7">Catalyzes the formation of 4-diphosphocytidyl-2-C-methyl-D-erythritol from CTP and 2-C-methyl-D-erythritol 4-phosphate (MEP).</text>
</comment>
<dbReference type="Proteomes" id="UP000297938">
    <property type="component" value="Unassembled WGS sequence"/>
</dbReference>
<dbReference type="InterPro" id="IPR050088">
    <property type="entry name" value="IspD/TarI_cytidylyltransf_bact"/>
</dbReference>
<feature type="site" description="Transition state stabilizer" evidence="7">
    <location>
        <position position="22"/>
    </location>
</feature>
<evidence type="ECO:0000256" key="4">
    <source>
        <dbReference type="ARBA" id="ARBA00022679"/>
    </source>
</evidence>
<evidence type="ECO:0000256" key="1">
    <source>
        <dbReference type="ARBA" id="ARBA00001282"/>
    </source>
</evidence>
<evidence type="ECO:0000256" key="2">
    <source>
        <dbReference type="ARBA" id="ARBA00004787"/>
    </source>
</evidence>
<feature type="site" description="Transition state stabilizer" evidence="7">
    <location>
        <position position="15"/>
    </location>
</feature>
<proteinExistence type="inferred from homology"/>
<evidence type="ECO:0000256" key="6">
    <source>
        <dbReference type="ARBA" id="ARBA00023229"/>
    </source>
</evidence>
<accession>A0A7Z8CZU1</accession>
<comment type="pathway">
    <text evidence="2 7">Isoprenoid biosynthesis; isopentenyl diphosphate biosynthesis via DXP pathway; isopentenyl diphosphate from 1-deoxy-D-xylulose 5-phosphate: step 2/6.</text>
</comment>
<dbReference type="InterPro" id="IPR034683">
    <property type="entry name" value="IspD/TarI"/>
</dbReference>
<dbReference type="PANTHER" id="PTHR32125:SF4">
    <property type="entry name" value="2-C-METHYL-D-ERYTHRITOL 4-PHOSPHATE CYTIDYLYLTRANSFERASE, CHLOROPLASTIC"/>
    <property type="match status" value="1"/>
</dbReference>
<feature type="site" description="Positions MEP for the nucleophilic attack" evidence="7">
    <location>
        <position position="155"/>
    </location>
</feature>
<dbReference type="PROSITE" id="PS01295">
    <property type="entry name" value="ISPD"/>
    <property type="match status" value="1"/>
</dbReference>
<evidence type="ECO:0000313" key="8">
    <source>
        <dbReference type="EMBL" id="TFJ28586.1"/>
    </source>
</evidence>
<dbReference type="PANTHER" id="PTHR32125">
    <property type="entry name" value="2-C-METHYL-D-ERYTHRITOL 4-PHOSPHATE CYTIDYLYLTRANSFERASE, CHLOROPLASTIC"/>
    <property type="match status" value="1"/>
</dbReference>
<gene>
    <name evidence="7 8" type="primary">ispD</name>
    <name evidence="8" type="ORF">CKN69_03395</name>
</gene>
<comment type="similarity">
    <text evidence="3 7">Belongs to the IspD/TarI cytidylyltransferase family. IspD subfamily.</text>
</comment>
<reference evidence="8 9" key="1">
    <citation type="journal article" date="2018" name="Int. J. Food Microbiol.">
        <title>Growth of Carnobacterium spp. isolated from chilled vacuum-packaged meat under relevant acidic conditions.</title>
        <authorList>
            <person name="Zhang P."/>
            <person name="Badoni M."/>
            <person name="Ganzle M."/>
            <person name="Yang X."/>
        </authorList>
    </citation>
    <scope>NUCLEOTIDE SEQUENCE [LARGE SCALE GENOMIC DNA]</scope>
    <source>
        <strain evidence="8 9">B2</strain>
    </source>
</reference>
<dbReference type="InterPro" id="IPR029044">
    <property type="entry name" value="Nucleotide-diphossugar_trans"/>
</dbReference>
<dbReference type="Gene3D" id="3.90.550.10">
    <property type="entry name" value="Spore Coat Polysaccharide Biosynthesis Protein SpsA, Chain A"/>
    <property type="match status" value="1"/>
</dbReference>
<dbReference type="UniPathway" id="UPA00056">
    <property type="reaction ID" value="UER00093"/>
</dbReference>
<dbReference type="HAMAP" id="MF_00108">
    <property type="entry name" value="IspD"/>
    <property type="match status" value="1"/>
</dbReference>
<dbReference type="GO" id="GO:0019288">
    <property type="term" value="P:isopentenyl diphosphate biosynthetic process, methylerythritol 4-phosphate pathway"/>
    <property type="evidence" value="ECO:0007669"/>
    <property type="project" value="UniProtKB-UniRule"/>
</dbReference>
<evidence type="ECO:0000256" key="5">
    <source>
        <dbReference type="ARBA" id="ARBA00022695"/>
    </source>
</evidence>
<dbReference type="CDD" id="cd02516">
    <property type="entry name" value="CDP-ME_synthetase"/>
    <property type="match status" value="1"/>
</dbReference>
<evidence type="ECO:0000256" key="3">
    <source>
        <dbReference type="ARBA" id="ARBA00009789"/>
    </source>
</evidence>
<feature type="site" description="Positions MEP for the nucleophilic attack" evidence="7">
    <location>
        <position position="211"/>
    </location>
</feature>